<evidence type="ECO:0000313" key="2">
    <source>
        <dbReference type="EMBL" id="NNG79451.1"/>
    </source>
</evidence>
<dbReference type="Proteomes" id="UP000549517">
    <property type="component" value="Unassembled WGS sequence"/>
</dbReference>
<feature type="compositionally biased region" description="Low complexity" evidence="1">
    <location>
        <begin position="430"/>
        <end position="445"/>
    </location>
</feature>
<comment type="caution">
    <text evidence="2">The sequence shown here is derived from an EMBL/GenBank/DDBJ whole genome shotgun (WGS) entry which is preliminary data.</text>
</comment>
<protein>
    <submittedName>
        <fullName evidence="2">Tetratricopeptide repeat protein</fullName>
    </submittedName>
</protein>
<feature type="compositionally biased region" description="Acidic residues" evidence="1">
    <location>
        <begin position="522"/>
        <end position="534"/>
    </location>
</feature>
<feature type="compositionally biased region" description="Acidic residues" evidence="1">
    <location>
        <begin position="496"/>
        <end position="508"/>
    </location>
</feature>
<evidence type="ECO:0000313" key="3">
    <source>
        <dbReference type="Proteomes" id="UP000549517"/>
    </source>
</evidence>
<feature type="compositionally biased region" description="Acidic residues" evidence="1">
    <location>
        <begin position="398"/>
        <end position="414"/>
    </location>
</feature>
<organism evidence="2 3">
    <name type="scientific">Brevibacterium luteolum</name>
    <dbReference type="NCBI Taxonomy" id="199591"/>
    <lineage>
        <taxon>Bacteria</taxon>
        <taxon>Bacillati</taxon>
        <taxon>Actinomycetota</taxon>
        <taxon>Actinomycetes</taxon>
        <taxon>Micrococcales</taxon>
        <taxon>Brevibacteriaceae</taxon>
        <taxon>Brevibacterium</taxon>
    </lineage>
</organism>
<feature type="region of interest" description="Disordered" evidence="1">
    <location>
        <begin position="398"/>
        <end position="534"/>
    </location>
</feature>
<proteinExistence type="predicted"/>
<evidence type="ECO:0000256" key="1">
    <source>
        <dbReference type="SAM" id="MobiDB-lite"/>
    </source>
</evidence>
<dbReference type="InterPro" id="IPR011990">
    <property type="entry name" value="TPR-like_helical_dom_sf"/>
</dbReference>
<gene>
    <name evidence="2" type="ORF">HLA91_08695</name>
</gene>
<dbReference type="Gene3D" id="1.25.40.10">
    <property type="entry name" value="Tetratricopeptide repeat domain"/>
    <property type="match status" value="1"/>
</dbReference>
<reference evidence="2 3" key="1">
    <citation type="submission" date="2020-05" db="EMBL/GenBank/DDBJ databases">
        <title>MicrobeNet Type strains.</title>
        <authorList>
            <person name="Nicholson A.C."/>
        </authorList>
    </citation>
    <scope>NUCLEOTIDE SEQUENCE [LARGE SCALE GENOMIC DNA]</scope>
    <source>
        <strain evidence="2 3">CCUG 46604</strain>
    </source>
</reference>
<dbReference type="EMBL" id="JABEMC010000004">
    <property type="protein sequence ID" value="NNG79451.1"/>
    <property type="molecule type" value="Genomic_DNA"/>
</dbReference>
<sequence>MSKSDDESQDRPRRDDGGHQRPRGGGKHHQKPRSQRDDRGFGDRGRGGKDFRRDERRDDRPRDDRRRDGRRGGDGFRRDDRGRGGEGFRRDDRRRDDRRGGEGFRRDDRRRDDRRGGNDFRRDDRRGGKDFRRDDRRGGKDFRRDDKRRDDRKRDDRERGGTRRERRHEPAIPEGITGKELHSEARRQLRPLEKTNAEVVAKHLVAAGQLVDVAPELAYEHAQAALGRAARIGAVREAVGIVAYQLENYGEALRELRTHRRITGSNDNAALMADCERGRGNPAKAIEVAEEFEAADLDPSVRIELLIVKAGAHSDLGDNEKAKTVLSSAGFTGHPAGATVRLLSAYADLLRIDGEIELADKYEQLARRTAKMKNVMYGDEEPDPNADVEIMTIDELPDEETDSEDTGESADETAAEPAADAETADDSAGEEPAAAPAADEAADTPPGEPADTEQPDGPAADDARETSAEPADASGADSAAEKADEPAPEPAAPMSFEDEIEAELEEILVEAGIEPDAGTQASDEEEPPQEETLF</sequence>
<dbReference type="AlphaFoldDB" id="A0A849ATL4"/>
<dbReference type="RefSeq" id="WP_170274337.1">
    <property type="nucleotide sequence ID" value="NZ_BAAAKH010000009.1"/>
</dbReference>
<feature type="compositionally biased region" description="Basic and acidic residues" evidence="1">
    <location>
        <begin position="34"/>
        <end position="182"/>
    </location>
</feature>
<accession>A0A849ATL4</accession>
<name>A0A849ATL4_9MICO</name>
<dbReference type="SUPFAM" id="SSF48452">
    <property type="entry name" value="TPR-like"/>
    <property type="match status" value="1"/>
</dbReference>
<feature type="region of interest" description="Disordered" evidence="1">
    <location>
        <begin position="1"/>
        <end position="182"/>
    </location>
</feature>
<feature type="compositionally biased region" description="Basic and acidic residues" evidence="1">
    <location>
        <begin position="1"/>
        <end position="19"/>
    </location>
</feature>
<feature type="compositionally biased region" description="Basic residues" evidence="1">
    <location>
        <begin position="20"/>
        <end position="33"/>
    </location>
</feature>